<comment type="caution">
    <text evidence="1">The sequence shown here is derived from an EMBL/GenBank/DDBJ whole genome shotgun (WGS) entry which is preliminary data.</text>
</comment>
<dbReference type="RefSeq" id="WP_130964825.1">
    <property type="nucleotide sequence ID" value="NZ_SIRT01000010.1"/>
</dbReference>
<dbReference type="Proteomes" id="UP000291142">
    <property type="component" value="Unassembled WGS sequence"/>
</dbReference>
<accession>A0A4Q9FEJ6</accession>
<keyword evidence="2" id="KW-1185">Reference proteome</keyword>
<sequence>MQQNFLMLLTLFFMVSCGPPEFEKNTRILVKGNIVDENDVPVSNIKINIYTERARGAFVLGNGSTNEDGSFSIISLFDRDEEFQIEIYGEQLFSNYFYLRDTKDHPIRNLIYDLGIVKLNRLAQLNYNITRTSPPNTQLKYAFQYLNTECFQVFDNRGLNLVESRCLEEVNLNRTLSENQPEISRGFTTLLGSVVSFTYSIDNKPEITETFTIDTEDYEFNFSY</sequence>
<dbReference type="OrthoDB" id="1431586at2"/>
<evidence type="ECO:0000313" key="2">
    <source>
        <dbReference type="Proteomes" id="UP000291142"/>
    </source>
</evidence>
<organism evidence="1 2">
    <name type="scientific">Hyunsoonleella flava</name>
    <dbReference type="NCBI Taxonomy" id="2527939"/>
    <lineage>
        <taxon>Bacteria</taxon>
        <taxon>Pseudomonadati</taxon>
        <taxon>Bacteroidota</taxon>
        <taxon>Flavobacteriia</taxon>
        <taxon>Flavobacteriales</taxon>
        <taxon>Flavobacteriaceae</taxon>
    </lineage>
</organism>
<dbReference type="EMBL" id="SIRT01000010">
    <property type="protein sequence ID" value="TBN02449.1"/>
    <property type="molecule type" value="Genomic_DNA"/>
</dbReference>
<gene>
    <name evidence="1" type="ORF">EYD45_12130</name>
</gene>
<protein>
    <submittedName>
        <fullName evidence="1">Uncharacterized protein</fullName>
    </submittedName>
</protein>
<name>A0A4Q9FEJ6_9FLAO</name>
<dbReference type="SUPFAM" id="SSF49464">
    <property type="entry name" value="Carboxypeptidase regulatory domain-like"/>
    <property type="match status" value="1"/>
</dbReference>
<dbReference type="AlphaFoldDB" id="A0A4Q9FEJ6"/>
<evidence type="ECO:0000313" key="1">
    <source>
        <dbReference type="EMBL" id="TBN02449.1"/>
    </source>
</evidence>
<reference evidence="1 2" key="1">
    <citation type="submission" date="2019-02" db="EMBL/GenBank/DDBJ databases">
        <title>Hyunsoonleella sp., isolated from marine sediment.</title>
        <authorList>
            <person name="Liu B.-T."/>
        </authorList>
    </citation>
    <scope>NUCLEOTIDE SEQUENCE [LARGE SCALE GENOMIC DNA]</scope>
    <source>
        <strain evidence="1 2">T58</strain>
    </source>
</reference>
<dbReference type="InterPro" id="IPR008969">
    <property type="entry name" value="CarboxyPept-like_regulatory"/>
</dbReference>
<proteinExistence type="predicted"/>